<dbReference type="Pfam" id="PF08450">
    <property type="entry name" value="SGL"/>
    <property type="match status" value="1"/>
</dbReference>
<dbReference type="PANTHER" id="PTHR10907">
    <property type="entry name" value="REGUCALCIN"/>
    <property type="match status" value="1"/>
</dbReference>
<reference evidence="3 4" key="1">
    <citation type="submission" date="2023-04" db="EMBL/GenBank/DDBJ databases">
        <title>A long-awaited taxogenomic arrangement of the family Halomonadaceae.</title>
        <authorList>
            <person name="De La Haba R."/>
            <person name="Chuvochina M."/>
            <person name="Wittouck S."/>
            <person name="Arahal D.R."/>
            <person name="Sanchez-Porro C."/>
            <person name="Hugenholtz P."/>
            <person name="Ventosa A."/>
        </authorList>
    </citation>
    <scope>NUCLEOTIDE SEQUENCE [LARGE SCALE GENOMIC DNA]</scope>
    <source>
        <strain evidence="3 4">DSM 22428</strain>
    </source>
</reference>
<evidence type="ECO:0000256" key="1">
    <source>
        <dbReference type="ARBA" id="ARBA00008853"/>
    </source>
</evidence>
<dbReference type="RefSeq" id="WP_251592846.1">
    <property type="nucleotide sequence ID" value="NZ_JAMLJI010000002.1"/>
</dbReference>
<comment type="similarity">
    <text evidence="1">Belongs to the SMP-30/CGR1 family.</text>
</comment>
<dbReference type="InterPro" id="IPR005511">
    <property type="entry name" value="SMP-30"/>
</dbReference>
<accession>A0ABU1GS36</accession>
<dbReference type="PRINTS" id="PR01790">
    <property type="entry name" value="SMP30FAMILY"/>
</dbReference>
<organism evidence="3 4">
    <name type="scientific">Larsenimonas suaedae</name>
    <dbReference type="NCBI Taxonomy" id="1851019"/>
    <lineage>
        <taxon>Bacteria</taxon>
        <taxon>Pseudomonadati</taxon>
        <taxon>Pseudomonadota</taxon>
        <taxon>Gammaproteobacteria</taxon>
        <taxon>Oceanospirillales</taxon>
        <taxon>Halomonadaceae</taxon>
        <taxon>Larsenimonas</taxon>
    </lineage>
</organism>
<evidence type="ECO:0000313" key="4">
    <source>
        <dbReference type="Proteomes" id="UP001269375"/>
    </source>
</evidence>
<dbReference type="EC" id="3.1.1.99" evidence="3"/>
<keyword evidence="4" id="KW-1185">Reference proteome</keyword>
<gene>
    <name evidence="3" type="ORF">QC825_01970</name>
</gene>
<evidence type="ECO:0000259" key="2">
    <source>
        <dbReference type="Pfam" id="PF08450"/>
    </source>
</evidence>
<dbReference type="Proteomes" id="UP001269375">
    <property type="component" value="Unassembled WGS sequence"/>
</dbReference>
<dbReference type="EMBL" id="JARWAO010000001">
    <property type="protein sequence ID" value="MDR5894839.1"/>
    <property type="molecule type" value="Genomic_DNA"/>
</dbReference>
<comment type="caution">
    <text evidence="3">The sequence shown here is derived from an EMBL/GenBank/DDBJ whole genome shotgun (WGS) entry which is preliminary data.</text>
</comment>
<dbReference type="SUPFAM" id="SSF63829">
    <property type="entry name" value="Calcium-dependent phosphotriesterase"/>
    <property type="match status" value="1"/>
</dbReference>
<dbReference type="GO" id="GO:0016787">
    <property type="term" value="F:hydrolase activity"/>
    <property type="evidence" value="ECO:0007669"/>
    <property type="project" value="UniProtKB-KW"/>
</dbReference>
<dbReference type="Gene3D" id="2.120.10.30">
    <property type="entry name" value="TolB, C-terminal domain"/>
    <property type="match status" value="1"/>
</dbReference>
<dbReference type="InterPro" id="IPR011042">
    <property type="entry name" value="6-blade_b-propeller_TolB-like"/>
</dbReference>
<keyword evidence="3" id="KW-0378">Hydrolase</keyword>
<sequence length="296" mass="31261">MPSSCSTPGLSPCLTLTLSLGEAALWDTRAATLYFVDINGGELHAFDPATGAHRVRVFDEPLACVALTDDGFVGAFRSGLWQLDAHGAKETLLAAGPQAPDISWCNDGRCDAAGRFWIGTKHAGETEARAGLFCFDGGRLTPHLDGITVANGLALSPDGRTLYHTDSPSRRIERFALDPATGQLGPRETFVDLKALGLAGVADGAAVDEAGDYWVALYGGSAIARFSERGVLRETHSLPVPQPTRVAFGGADRKTLFVTSARQGLSEAALAQAPLSGSLFSMRVDTPGLIEHRLTR</sequence>
<dbReference type="InterPro" id="IPR013658">
    <property type="entry name" value="SGL"/>
</dbReference>
<dbReference type="PANTHER" id="PTHR10907:SF47">
    <property type="entry name" value="REGUCALCIN"/>
    <property type="match status" value="1"/>
</dbReference>
<evidence type="ECO:0000313" key="3">
    <source>
        <dbReference type="EMBL" id="MDR5894839.1"/>
    </source>
</evidence>
<protein>
    <submittedName>
        <fullName evidence="3">SMP-30/gluconolactonase/LRE family protein</fullName>
        <ecNumber evidence="3">3.1.1.99</ecNumber>
    </submittedName>
</protein>
<feature type="domain" description="SMP-30/Gluconolactonase/LRE-like region" evidence="2">
    <location>
        <begin position="20"/>
        <end position="262"/>
    </location>
</feature>
<proteinExistence type="inferred from homology"/>
<name>A0ABU1GS36_9GAMM</name>